<dbReference type="OrthoDB" id="9801479at2"/>
<gene>
    <name evidence="3" type="ORF">SAMN05421869_113119</name>
</gene>
<dbReference type="Gene3D" id="3.40.50.360">
    <property type="match status" value="1"/>
</dbReference>
<dbReference type="PANTHER" id="PTHR30546">
    <property type="entry name" value="FLAVODOXIN-RELATED PROTEIN WRBA-RELATED"/>
    <property type="match status" value="1"/>
</dbReference>
<comment type="similarity">
    <text evidence="1">Belongs to the WrbA family.</text>
</comment>
<dbReference type="GO" id="GO:0016020">
    <property type="term" value="C:membrane"/>
    <property type="evidence" value="ECO:0007669"/>
    <property type="project" value="TreeGrafter"/>
</dbReference>
<organism evidence="3 4">
    <name type="scientific">Nonomuraea jiangxiensis</name>
    <dbReference type="NCBI Taxonomy" id="633440"/>
    <lineage>
        <taxon>Bacteria</taxon>
        <taxon>Bacillati</taxon>
        <taxon>Actinomycetota</taxon>
        <taxon>Actinomycetes</taxon>
        <taxon>Streptosporangiales</taxon>
        <taxon>Streptosporangiaceae</taxon>
        <taxon>Nonomuraea</taxon>
    </lineage>
</organism>
<evidence type="ECO:0000313" key="3">
    <source>
        <dbReference type="EMBL" id="SDJ95730.1"/>
    </source>
</evidence>
<name>A0A1G8Y125_9ACTN</name>
<proteinExistence type="inferred from homology"/>
<dbReference type="Proteomes" id="UP000199202">
    <property type="component" value="Unassembled WGS sequence"/>
</dbReference>
<dbReference type="SUPFAM" id="SSF52218">
    <property type="entry name" value="Flavoproteins"/>
    <property type="match status" value="1"/>
</dbReference>
<dbReference type="STRING" id="633440.SAMN05421869_113119"/>
<dbReference type="NCBIfam" id="NF002999">
    <property type="entry name" value="PRK03767.1"/>
    <property type="match status" value="1"/>
</dbReference>
<dbReference type="GO" id="GO:0003955">
    <property type="term" value="F:NAD(P)H dehydrogenase (quinone) activity"/>
    <property type="evidence" value="ECO:0007669"/>
    <property type="project" value="InterPro"/>
</dbReference>
<evidence type="ECO:0000259" key="2">
    <source>
        <dbReference type="PROSITE" id="PS50902"/>
    </source>
</evidence>
<dbReference type="PROSITE" id="PS50902">
    <property type="entry name" value="FLAVODOXIN_LIKE"/>
    <property type="match status" value="1"/>
</dbReference>
<feature type="domain" description="Flavodoxin-like" evidence="2">
    <location>
        <begin position="7"/>
        <end position="193"/>
    </location>
</feature>
<dbReference type="RefSeq" id="WP_090937370.1">
    <property type="nucleotide sequence ID" value="NZ_FNDJ01000013.1"/>
</dbReference>
<evidence type="ECO:0000313" key="4">
    <source>
        <dbReference type="Proteomes" id="UP000199202"/>
    </source>
</evidence>
<keyword evidence="4" id="KW-1185">Reference proteome</keyword>
<sequence>MPTDIRVAVIYYSATGTVRSLAEAMVEGARETGAEVRLLRATETAPAEAIASRPDWQANLAATDHLPAPTLDHLRWADAIAIGCPTRFGNLATPISSFLETTGGLWFSDELADKLVGGFTSVSTAHGGHESTLLALTHIFHHWGSIIVPAGYIGDTLRGAGNPYGVSAHASYGRAAPSAQELAAARAYGSRLATVAGRYAVSREVTA</sequence>
<dbReference type="AlphaFoldDB" id="A0A1G8Y125"/>
<dbReference type="PANTHER" id="PTHR30546:SF23">
    <property type="entry name" value="FLAVOPROTEIN-LIKE PROTEIN YCP4-RELATED"/>
    <property type="match status" value="1"/>
</dbReference>
<dbReference type="Pfam" id="PF03358">
    <property type="entry name" value="FMN_red"/>
    <property type="match status" value="1"/>
</dbReference>
<dbReference type="InterPro" id="IPR005025">
    <property type="entry name" value="FMN_Rdtase-like_dom"/>
</dbReference>
<dbReference type="InterPro" id="IPR008254">
    <property type="entry name" value="Flavodoxin/NO_synth"/>
</dbReference>
<dbReference type="NCBIfam" id="TIGR01755">
    <property type="entry name" value="flav_wrbA"/>
    <property type="match status" value="1"/>
</dbReference>
<reference evidence="3 4" key="1">
    <citation type="submission" date="2016-10" db="EMBL/GenBank/DDBJ databases">
        <authorList>
            <person name="de Groot N.N."/>
        </authorList>
    </citation>
    <scope>NUCLEOTIDE SEQUENCE [LARGE SCALE GENOMIC DNA]</scope>
    <source>
        <strain evidence="3 4">CGMCC 4.6533</strain>
    </source>
</reference>
<evidence type="ECO:0000256" key="1">
    <source>
        <dbReference type="ARBA" id="ARBA00006961"/>
    </source>
</evidence>
<dbReference type="EMBL" id="FNDJ01000013">
    <property type="protein sequence ID" value="SDJ95730.1"/>
    <property type="molecule type" value="Genomic_DNA"/>
</dbReference>
<protein>
    <submittedName>
        <fullName evidence="3">NAD(P)H dehydrogenase (Quinone)</fullName>
    </submittedName>
</protein>
<dbReference type="GO" id="GO:0010181">
    <property type="term" value="F:FMN binding"/>
    <property type="evidence" value="ECO:0007669"/>
    <property type="project" value="InterPro"/>
</dbReference>
<dbReference type="InterPro" id="IPR029039">
    <property type="entry name" value="Flavoprotein-like_sf"/>
</dbReference>
<dbReference type="InterPro" id="IPR010089">
    <property type="entry name" value="Flavoprotein_WrbA-like"/>
</dbReference>
<accession>A0A1G8Y125</accession>